<organism evidence="3 4">
    <name type="scientific">Loxostege sticticalis</name>
    <name type="common">Beet webworm moth</name>
    <dbReference type="NCBI Taxonomy" id="481309"/>
    <lineage>
        <taxon>Eukaryota</taxon>
        <taxon>Metazoa</taxon>
        <taxon>Ecdysozoa</taxon>
        <taxon>Arthropoda</taxon>
        <taxon>Hexapoda</taxon>
        <taxon>Insecta</taxon>
        <taxon>Pterygota</taxon>
        <taxon>Neoptera</taxon>
        <taxon>Endopterygota</taxon>
        <taxon>Lepidoptera</taxon>
        <taxon>Glossata</taxon>
        <taxon>Ditrysia</taxon>
        <taxon>Pyraloidea</taxon>
        <taxon>Crambidae</taxon>
        <taxon>Pyraustinae</taxon>
        <taxon>Loxostege</taxon>
    </lineage>
</organism>
<dbReference type="EMBL" id="JBEUOH010000006">
    <property type="protein sequence ID" value="KAL0893276.1"/>
    <property type="molecule type" value="Genomic_DNA"/>
</dbReference>
<feature type="compositionally biased region" description="Basic and acidic residues" evidence="1">
    <location>
        <begin position="9"/>
        <end position="45"/>
    </location>
</feature>
<evidence type="ECO:0000313" key="4">
    <source>
        <dbReference type="Proteomes" id="UP001549920"/>
    </source>
</evidence>
<evidence type="ECO:0000313" key="3">
    <source>
        <dbReference type="EMBL" id="KAL0893276.1"/>
    </source>
</evidence>
<evidence type="ECO:0000256" key="1">
    <source>
        <dbReference type="SAM" id="MobiDB-lite"/>
    </source>
</evidence>
<proteinExistence type="predicted"/>
<evidence type="ECO:0000313" key="2">
    <source>
        <dbReference type="EMBL" id="KAL0859232.1"/>
    </source>
</evidence>
<sequence>MAPRKKKLSREELLQKKREAERLRYEKRKNDPQKREEMREKEKLKYQKKKEKGSRKLVKDMTPREHRAALKKWKEHCTVYRTKRLRLKSVTNTFIRDNTPISDLEASPPPTRPTTPIPEQFSSAPSPAASSASQQQRKKEATTRRKKFNRKRNEKIARLEKKLEKYKKRLTRFKSKMQKNVEDTPKTKILKMLEEPDQRKEVVKKALFGDVISNQLKENYSTLKHTKERQIFKKVVTGSLVRKYRQWIPKEIKSLSRPGKKSNLNGLDVPVLKRCKIPESYKRAVHNFFEDDSNSRMGAGKKEFITRKTVKKQKRYLLDTVMNLYKKFITGNFKISYQTFCRLRPFWVVKPNAQNRDTCLCIVHSNIDMKLSTLHTANILGYNNHQKLLEELCCDRYNVNCLARSCHTCLNKNPKYKEFDNRNVIKYKMWISERQQIQDFKTKKPRLVTKCLKKTFEVHPRQLITQLQKDLDKFFEHQRNIVHQYKAIKDLKSNLHCDEVLIHVDFSENYCTKYSEEIQAFHFGGSRAQLSLHTVVVYLQNSILSFCTVSENITHSPAAIWTHLRPVFRALPCNIKRVHFLSDGPVTQYRNKTMFFIMATKLSEEIPDIENFTWNYTESGHGKGAPDGIGATCKRTADFVVSSGGDINNIDQFVTVIQERCLGITCIAIDGKDIQAMVDTVEEEAADQKGFKGTLNVHQVAGVYSSSIPGLPTKCKTLTMKTLSCFCNRGSCEHYKIGSINFALKPKLTVEEVFTESEAEDLEPAKSELTPTQTKSLQRLDDAIPGTSGIQNSFYNTGDYVLVKYTAKNVEYRYAAVINGIDDEENDLRVTFLKICDQKAQLFRIDDNDISDVSFEQVVLKLDNPDLILKGKRIFYKFPTEVKVFER</sequence>
<protein>
    <submittedName>
        <fullName evidence="3">Uncharacterized protein</fullName>
    </submittedName>
</protein>
<gene>
    <name evidence="2" type="ORF">ABMA27_011043</name>
    <name evidence="3" type="ORF">ABMA27_014874</name>
</gene>
<keyword evidence="4" id="KW-1185">Reference proteome</keyword>
<comment type="caution">
    <text evidence="3">The sequence shown here is derived from an EMBL/GenBank/DDBJ whole genome shotgun (WGS) entry which is preliminary data.</text>
</comment>
<name>A0ABR3IAI3_LOXSC</name>
<feature type="compositionally biased region" description="Basic and acidic residues" evidence="1">
    <location>
        <begin position="57"/>
        <end position="68"/>
    </location>
</feature>
<dbReference type="Proteomes" id="UP001549920">
    <property type="component" value="Unassembled WGS sequence"/>
</dbReference>
<reference evidence="3 4" key="1">
    <citation type="submission" date="2024-06" db="EMBL/GenBank/DDBJ databases">
        <title>A chromosome-level genome assembly of beet webworm, Loxostege sticticalis.</title>
        <authorList>
            <person name="Zhang Y."/>
        </authorList>
    </citation>
    <scope>NUCLEOTIDE SEQUENCE [LARGE SCALE GENOMIC DNA]</scope>
    <source>
        <strain evidence="3">AQ026</strain>
        <tissue evidence="3">Whole body</tissue>
    </source>
</reference>
<feature type="region of interest" description="Disordered" evidence="1">
    <location>
        <begin position="1"/>
        <end position="69"/>
    </location>
</feature>
<dbReference type="EMBL" id="JBEUOH010000028">
    <property type="protein sequence ID" value="KAL0859232.1"/>
    <property type="molecule type" value="Genomic_DNA"/>
</dbReference>
<dbReference type="PANTHER" id="PTHR46601">
    <property type="entry name" value="ULP_PROTEASE DOMAIN-CONTAINING PROTEIN"/>
    <property type="match status" value="1"/>
</dbReference>
<dbReference type="PANTHER" id="PTHR46601:SF2">
    <property type="entry name" value="UBIQUITIN-LIKE PROTEASE FAMILY PROFILE DOMAIN-CONTAINING PROTEIN"/>
    <property type="match status" value="1"/>
</dbReference>
<feature type="compositionally biased region" description="Basic residues" evidence="1">
    <location>
        <begin position="46"/>
        <end position="56"/>
    </location>
</feature>
<feature type="compositionally biased region" description="Low complexity" evidence="1">
    <location>
        <begin position="122"/>
        <end position="135"/>
    </location>
</feature>
<accession>A0ABR3IAI3</accession>
<feature type="compositionally biased region" description="Pro residues" evidence="1">
    <location>
        <begin position="107"/>
        <end position="116"/>
    </location>
</feature>
<feature type="region of interest" description="Disordered" evidence="1">
    <location>
        <begin position="99"/>
        <end position="151"/>
    </location>
</feature>